<name>A0A0C2MPP5_9RICK</name>
<evidence type="ECO:0000313" key="3">
    <source>
        <dbReference type="EMBL" id="KIJ89166.1"/>
    </source>
</evidence>
<dbReference type="Pfam" id="PF01381">
    <property type="entry name" value="HTH_3"/>
    <property type="match status" value="1"/>
</dbReference>
<keyword evidence="4" id="KW-1185">Reference proteome</keyword>
<dbReference type="PROSITE" id="PS50943">
    <property type="entry name" value="HTH_CROC1"/>
    <property type="match status" value="1"/>
</dbReference>
<protein>
    <submittedName>
        <fullName evidence="3">XRE family transcriptional regulator</fullName>
    </submittedName>
</protein>
<dbReference type="SMART" id="SM00530">
    <property type="entry name" value="HTH_XRE"/>
    <property type="match status" value="1"/>
</dbReference>
<reference evidence="3 4" key="1">
    <citation type="submission" date="2014-12" db="EMBL/GenBank/DDBJ databases">
        <title>Whole genome sequence of Candidatus Rickettsia asemboensis strain NMRCii isolated from cat fleas in west Kenya.</title>
        <authorList>
            <person name="Jima D."/>
            <person name="Luce-Fedrow A."/>
            <person name="Yang Y."/>
            <person name="Maina A.N."/>
            <person name="Snesrud E.C."/>
            <person name="Jarman R.G."/>
            <person name="Richards A.L."/>
            <person name="Hang J."/>
        </authorList>
    </citation>
    <scope>NUCLEOTIDE SEQUENCE [LARGE SCALE GENOMIC DNA]</scope>
    <source>
        <strain evidence="3 4">NMRCii</strain>
    </source>
</reference>
<sequence>MTNKLPPISPGQILLEEFMEPMGISQSKLARDIDVPVTRINNIIKHHRSITADTALRLGKYFNVNPRWWMNMQNQYDLELAEDEGWKVKESRIRTFSMAS</sequence>
<accession>A0A0C2MPP5</accession>
<evidence type="ECO:0000256" key="1">
    <source>
        <dbReference type="ARBA" id="ARBA00023125"/>
    </source>
</evidence>
<dbReference type="CDD" id="cd00093">
    <property type="entry name" value="HTH_XRE"/>
    <property type="match status" value="1"/>
</dbReference>
<dbReference type="InterPro" id="IPR010982">
    <property type="entry name" value="Lambda_DNA-bd_dom_sf"/>
</dbReference>
<gene>
    <name evidence="3" type="ORF">SB78_01240</name>
</gene>
<dbReference type="InterPro" id="IPR013430">
    <property type="entry name" value="Toxin_antidote_HigA"/>
</dbReference>
<dbReference type="NCBIfam" id="TIGR02607">
    <property type="entry name" value="antidote_HigA"/>
    <property type="match status" value="1"/>
</dbReference>
<dbReference type="RefSeq" id="WP_041077923.1">
    <property type="nucleotide sequence ID" value="NZ_CP116496.1"/>
</dbReference>
<dbReference type="InterPro" id="IPR001387">
    <property type="entry name" value="Cro/C1-type_HTH"/>
</dbReference>
<dbReference type="PANTHER" id="PTHR36924:SF1">
    <property type="entry name" value="ANTITOXIN HIGA-1"/>
    <property type="match status" value="1"/>
</dbReference>
<proteinExistence type="predicted"/>
<dbReference type="EMBL" id="JWSW01000005">
    <property type="protein sequence ID" value="KIJ89166.1"/>
    <property type="molecule type" value="Genomic_DNA"/>
</dbReference>
<dbReference type="PANTHER" id="PTHR36924">
    <property type="entry name" value="ANTITOXIN HIGA-1"/>
    <property type="match status" value="1"/>
</dbReference>
<dbReference type="Proteomes" id="UP000031952">
    <property type="component" value="Unassembled WGS sequence"/>
</dbReference>
<keyword evidence="1" id="KW-0238">DNA-binding</keyword>
<feature type="domain" description="HTH cro/C1-type" evidence="2">
    <location>
        <begin position="15"/>
        <end position="69"/>
    </location>
</feature>
<organism evidence="3 4">
    <name type="scientific">Rickettsia asembonensis</name>
    <dbReference type="NCBI Taxonomy" id="1068590"/>
    <lineage>
        <taxon>Bacteria</taxon>
        <taxon>Pseudomonadati</taxon>
        <taxon>Pseudomonadota</taxon>
        <taxon>Alphaproteobacteria</taxon>
        <taxon>Rickettsiales</taxon>
        <taxon>Rickettsiaceae</taxon>
        <taxon>Rickettsieae</taxon>
        <taxon>Rickettsia</taxon>
        <taxon>spotted fever group</taxon>
    </lineage>
</organism>
<dbReference type="AlphaFoldDB" id="A0A0C2MPP5"/>
<comment type="caution">
    <text evidence="3">The sequence shown here is derived from an EMBL/GenBank/DDBJ whole genome shotgun (WGS) entry which is preliminary data.</text>
</comment>
<dbReference type="SUPFAM" id="SSF47413">
    <property type="entry name" value="lambda repressor-like DNA-binding domains"/>
    <property type="match status" value="1"/>
</dbReference>
<dbReference type="Gene3D" id="1.10.260.40">
    <property type="entry name" value="lambda repressor-like DNA-binding domains"/>
    <property type="match status" value="1"/>
</dbReference>
<evidence type="ECO:0000259" key="2">
    <source>
        <dbReference type="PROSITE" id="PS50943"/>
    </source>
</evidence>
<dbReference type="GO" id="GO:0003677">
    <property type="term" value="F:DNA binding"/>
    <property type="evidence" value="ECO:0007669"/>
    <property type="project" value="UniProtKB-KW"/>
</dbReference>
<evidence type="ECO:0000313" key="4">
    <source>
        <dbReference type="Proteomes" id="UP000031952"/>
    </source>
</evidence>